<organism evidence="2 3">
    <name type="scientific">Streptomyces armeniacus</name>
    <dbReference type="NCBI Taxonomy" id="83291"/>
    <lineage>
        <taxon>Bacteria</taxon>
        <taxon>Bacillati</taxon>
        <taxon>Actinomycetota</taxon>
        <taxon>Actinomycetes</taxon>
        <taxon>Kitasatosporales</taxon>
        <taxon>Streptomycetaceae</taxon>
        <taxon>Streptomyces</taxon>
    </lineage>
</organism>
<dbReference type="Proteomes" id="UP000254425">
    <property type="component" value="Chromosome"/>
</dbReference>
<accession>A0A345XSF4</accession>
<keyword evidence="3" id="KW-1185">Reference proteome</keyword>
<feature type="signal peptide" evidence="1">
    <location>
        <begin position="1"/>
        <end position="24"/>
    </location>
</feature>
<proteinExistence type="predicted"/>
<feature type="chain" id="PRO_5016773706" description="Lipoprotein" evidence="1">
    <location>
        <begin position="25"/>
        <end position="137"/>
    </location>
</feature>
<gene>
    <name evidence="2" type="ORF">DVA86_19880</name>
</gene>
<dbReference type="EMBL" id="CP031320">
    <property type="protein sequence ID" value="AXK34570.1"/>
    <property type="molecule type" value="Genomic_DNA"/>
</dbReference>
<sequence length="137" mass="13795">MHARVRASAAALTTAALTAVAALALTGCGGGGEEDGGGPGLADVKGNWVATESGGTKSLAIGNGKVMVAEQYQFCTGDISEDDGLKLIVDDCRGGKPPTRTSGTVVDGSGRKSLTIEWADGAKETFEPAKDQIERAG</sequence>
<reference evidence="2 3" key="1">
    <citation type="submission" date="2018-07" db="EMBL/GenBank/DDBJ databases">
        <title>Draft genome of the type strain Streptomyces armeniacus ATCC 15676.</title>
        <authorList>
            <person name="Labana P."/>
            <person name="Gosse J.T."/>
            <person name="Boddy C.N."/>
        </authorList>
    </citation>
    <scope>NUCLEOTIDE SEQUENCE [LARGE SCALE GENOMIC DNA]</scope>
    <source>
        <strain evidence="2 3">ATCC 15676</strain>
    </source>
</reference>
<dbReference type="KEGG" id="sarm:DVA86_19880"/>
<keyword evidence="1" id="KW-0732">Signal</keyword>
<evidence type="ECO:0000256" key="1">
    <source>
        <dbReference type="SAM" id="SignalP"/>
    </source>
</evidence>
<protein>
    <recommendedName>
        <fullName evidence="4">Lipoprotein</fullName>
    </recommendedName>
</protein>
<evidence type="ECO:0000313" key="2">
    <source>
        <dbReference type="EMBL" id="AXK34570.1"/>
    </source>
</evidence>
<name>A0A345XSF4_9ACTN</name>
<dbReference type="PROSITE" id="PS51257">
    <property type="entry name" value="PROKAR_LIPOPROTEIN"/>
    <property type="match status" value="1"/>
</dbReference>
<dbReference type="AlphaFoldDB" id="A0A345XSF4"/>
<evidence type="ECO:0000313" key="3">
    <source>
        <dbReference type="Proteomes" id="UP000254425"/>
    </source>
</evidence>
<evidence type="ECO:0008006" key="4">
    <source>
        <dbReference type="Google" id="ProtNLM"/>
    </source>
</evidence>